<evidence type="ECO:0000313" key="1">
    <source>
        <dbReference type="EMBL" id="MET4562814.1"/>
    </source>
</evidence>
<name>A0ABV2PPB9_9BACI</name>
<organism evidence="1 2">
    <name type="scientific">Lysinibacillus parviboronicapiens</name>
    <dbReference type="NCBI Taxonomy" id="436516"/>
    <lineage>
        <taxon>Bacteria</taxon>
        <taxon>Bacillati</taxon>
        <taxon>Bacillota</taxon>
        <taxon>Bacilli</taxon>
        <taxon>Bacillales</taxon>
        <taxon>Bacillaceae</taxon>
        <taxon>Lysinibacillus</taxon>
    </lineage>
</organism>
<dbReference type="EMBL" id="JBEPSB010000025">
    <property type="protein sequence ID" value="MET4562814.1"/>
    <property type="molecule type" value="Genomic_DNA"/>
</dbReference>
<proteinExistence type="predicted"/>
<comment type="caution">
    <text evidence="1">The sequence shown here is derived from an EMBL/GenBank/DDBJ whole genome shotgun (WGS) entry which is preliminary data.</text>
</comment>
<dbReference type="Proteomes" id="UP001549363">
    <property type="component" value="Unassembled WGS sequence"/>
</dbReference>
<sequence length="249" mass="29581">MSKLQQRLMKELQHNRHVKIVKSNEWCIPIRTVEVTYEPIRRATMDVLMKMLLMSMQEADFQNAQELSELLLVDPLFIEDLVSLMARVRLIEQREGCYRLTAKGEQQLERGIFEEELDVKTANLLFSPCHHLFLPIGEDSIEEYDELPQPYRYVDKEAEQLEQFEETMMIAALQQENDESATAHTHIETIVKTEAKQINDIPCLEFILHDKEQDIVYARVWNTLLNQWDNTLEQQLSDKEQLRWRQEYL</sequence>
<reference evidence="1 2" key="1">
    <citation type="submission" date="2024-06" db="EMBL/GenBank/DDBJ databases">
        <title>Sorghum-associated microbial communities from plants grown in Nebraska, USA.</title>
        <authorList>
            <person name="Schachtman D."/>
        </authorList>
    </citation>
    <scope>NUCLEOTIDE SEQUENCE [LARGE SCALE GENOMIC DNA]</scope>
    <source>
        <strain evidence="1 2">736</strain>
    </source>
</reference>
<dbReference type="RefSeq" id="WP_107948344.1">
    <property type="nucleotide sequence ID" value="NZ_CP073713.1"/>
</dbReference>
<protein>
    <submittedName>
        <fullName evidence="1">Transcriptional regulator</fullName>
    </submittedName>
</protein>
<gene>
    <name evidence="1" type="ORF">ABIA69_004005</name>
</gene>
<accession>A0ABV2PPB9</accession>
<keyword evidence="2" id="KW-1185">Reference proteome</keyword>
<evidence type="ECO:0000313" key="2">
    <source>
        <dbReference type="Proteomes" id="UP001549363"/>
    </source>
</evidence>